<evidence type="ECO:0000313" key="4">
    <source>
        <dbReference type="Proteomes" id="UP000184016"/>
    </source>
</evidence>
<keyword evidence="2" id="KW-0732">Signal</keyword>
<keyword evidence="4" id="KW-1185">Reference proteome</keyword>
<proteinExistence type="predicted"/>
<dbReference type="EMBL" id="FRAF01000028">
    <property type="protein sequence ID" value="SHK93491.1"/>
    <property type="molecule type" value="Genomic_DNA"/>
</dbReference>
<protein>
    <submittedName>
        <fullName evidence="3">Uncharacterized protein</fullName>
    </submittedName>
</protein>
<dbReference type="AlphaFoldDB" id="A0A1M6WIH3"/>
<evidence type="ECO:0000256" key="2">
    <source>
        <dbReference type="SAM" id="SignalP"/>
    </source>
</evidence>
<feature type="compositionally biased region" description="Polar residues" evidence="1">
    <location>
        <begin position="69"/>
        <end position="82"/>
    </location>
</feature>
<dbReference type="Proteomes" id="UP000184016">
    <property type="component" value="Unassembled WGS sequence"/>
</dbReference>
<name>A0A1M6WIH3_9BACL</name>
<feature type="signal peptide" evidence="2">
    <location>
        <begin position="1"/>
        <end position="22"/>
    </location>
</feature>
<dbReference type="RefSeq" id="WP_072875087.1">
    <property type="nucleotide sequence ID" value="NZ_FRAF01000028.1"/>
</dbReference>
<reference evidence="4" key="1">
    <citation type="submission" date="2016-11" db="EMBL/GenBank/DDBJ databases">
        <authorList>
            <person name="Varghese N."/>
            <person name="Submissions S."/>
        </authorList>
    </citation>
    <scope>NUCLEOTIDE SEQUENCE [LARGE SCALE GENOMIC DNA]</scope>
    <source>
        <strain evidence="4">USBA-503</strain>
    </source>
</reference>
<feature type="region of interest" description="Disordered" evidence="1">
    <location>
        <begin position="26"/>
        <end position="82"/>
    </location>
</feature>
<sequence length="212" mass="22796">MQKRIWGLTASMLALTCLTVTGCGTTSNAKSQVSSPSTITVGTTQTNPSGSKEQNQKSSSTADPEDKTGNQNITSTNSSPLPSNHSFNFGGYTIYSKKSLGPIISGLYTVQGIIIHVNQKHHFLDSIVMKITKPITTANGTPPFNANQVVTIHFDQSLSQAGSLQITSGDQVQLTFGQFIRESDHKTLYGSNFSWLAIEKNGAFYNSKGKTI</sequence>
<evidence type="ECO:0000313" key="3">
    <source>
        <dbReference type="EMBL" id="SHK93491.1"/>
    </source>
</evidence>
<accession>A0A1M6WIH3</accession>
<evidence type="ECO:0000256" key="1">
    <source>
        <dbReference type="SAM" id="MobiDB-lite"/>
    </source>
</evidence>
<organism evidence="3 4">
    <name type="scientific">Alicyclobacillus tolerans</name>
    <dbReference type="NCBI Taxonomy" id="90970"/>
    <lineage>
        <taxon>Bacteria</taxon>
        <taxon>Bacillati</taxon>
        <taxon>Bacillota</taxon>
        <taxon>Bacilli</taxon>
        <taxon>Bacillales</taxon>
        <taxon>Alicyclobacillaceae</taxon>
        <taxon>Alicyclobacillus</taxon>
    </lineage>
</organism>
<dbReference type="OrthoDB" id="16089at186823"/>
<feature type="chain" id="PRO_5038464276" evidence="2">
    <location>
        <begin position="23"/>
        <end position="212"/>
    </location>
</feature>
<feature type="compositionally biased region" description="Polar residues" evidence="1">
    <location>
        <begin position="27"/>
        <end position="62"/>
    </location>
</feature>
<dbReference type="PROSITE" id="PS51257">
    <property type="entry name" value="PROKAR_LIPOPROTEIN"/>
    <property type="match status" value="1"/>
</dbReference>
<gene>
    <name evidence="3" type="ORF">SAMN05443507_1282</name>
</gene>